<keyword evidence="6" id="KW-1185">Reference proteome</keyword>
<dbReference type="SUPFAM" id="SSF54523">
    <property type="entry name" value="Pili subunits"/>
    <property type="match status" value="1"/>
</dbReference>
<keyword evidence="4" id="KW-0998">Cell outer membrane</keyword>
<dbReference type="AlphaFoldDB" id="F7YUL5"/>
<dbReference type="RefSeq" id="WP_013932702.1">
    <property type="nucleotide sequence ID" value="NC_015707.1"/>
</dbReference>
<protein>
    <submittedName>
        <fullName evidence="5">General secretion pathway protein G</fullName>
    </submittedName>
</protein>
<dbReference type="GO" id="GO:0009279">
    <property type="term" value="C:cell outer membrane"/>
    <property type="evidence" value="ECO:0007669"/>
    <property type="project" value="UniProtKB-SubCell"/>
</dbReference>
<sequence precursor="true">MLKGMTLIELLIVLVIIAALLVIAISMPFNAIRQATATKIAAEMRNIAVAAQDLIVAI</sequence>
<dbReference type="Gene3D" id="3.30.700.10">
    <property type="entry name" value="Glycoprotein, Type 4 Pilin"/>
    <property type="match status" value="1"/>
</dbReference>
<organism evidence="5 6">
    <name type="scientific">Pseudothermotoga thermarum DSM 5069</name>
    <dbReference type="NCBI Taxonomy" id="688269"/>
    <lineage>
        <taxon>Bacteria</taxon>
        <taxon>Thermotogati</taxon>
        <taxon>Thermotogota</taxon>
        <taxon>Thermotogae</taxon>
        <taxon>Thermotogales</taxon>
        <taxon>Thermotogaceae</taxon>
        <taxon>Pseudothermotoga</taxon>
    </lineage>
</organism>
<accession>F7YUL5</accession>
<proteinExistence type="predicted"/>
<reference evidence="5 6" key="1">
    <citation type="submission" date="2010-11" db="EMBL/GenBank/DDBJ databases">
        <title>The complete genome of Thermotoga thermarum DSM 5069.</title>
        <authorList>
            <consortium name="US DOE Joint Genome Institute (JGI-PGF)"/>
            <person name="Lucas S."/>
            <person name="Copeland A."/>
            <person name="Lapidus A."/>
            <person name="Bruce D."/>
            <person name="Goodwin L."/>
            <person name="Pitluck S."/>
            <person name="Kyrpides N."/>
            <person name="Mavromatis K."/>
            <person name="Ivanova N."/>
            <person name="Zeytun A."/>
            <person name="Brettin T."/>
            <person name="Detter J.C."/>
            <person name="Tapia R."/>
            <person name="Han C."/>
            <person name="Land M."/>
            <person name="Hauser L."/>
            <person name="Markowitz V."/>
            <person name="Cheng J.-F."/>
            <person name="Hugenholtz P."/>
            <person name="Woyke T."/>
            <person name="Wu D."/>
            <person name="Spring S."/>
            <person name="Schroeder M."/>
            <person name="Brambilla E."/>
            <person name="Klenk H.-P."/>
            <person name="Eisen J.A."/>
        </authorList>
    </citation>
    <scope>NUCLEOTIDE SEQUENCE [LARGE SCALE GENOMIC DNA]</scope>
    <source>
        <strain evidence="5 6">DSM 5069</strain>
    </source>
</reference>
<comment type="subcellular location">
    <subcellularLocation>
        <location evidence="1">Cell outer membrane</location>
        <topology evidence="1">Single-pass membrane protein</topology>
    </subcellularLocation>
    <subcellularLocation>
        <location evidence="2">Periplasm</location>
    </subcellularLocation>
</comment>
<evidence type="ECO:0000313" key="5">
    <source>
        <dbReference type="EMBL" id="AEH51488.1"/>
    </source>
</evidence>
<dbReference type="InterPro" id="IPR045584">
    <property type="entry name" value="Pilin-like"/>
</dbReference>
<dbReference type="NCBIfam" id="TIGR02532">
    <property type="entry name" value="IV_pilin_GFxxxE"/>
    <property type="match status" value="1"/>
</dbReference>
<dbReference type="KEGG" id="tta:Theth_1429"/>
<keyword evidence="3" id="KW-0574">Periplasm</keyword>
<dbReference type="InterPro" id="IPR012902">
    <property type="entry name" value="N_methyl_site"/>
</dbReference>
<dbReference type="Proteomes" id="UP000006804">
    <property type="component" value="Chromosome"/>
</dbReference>
<dbReference type="HOGENOM" id="CLU_2976012_0_0_0"/>
<dbReference type="EMBL" id="CP002351">
    <property type="protein sequence ID" value="AEH51488.1"/>
    <property type="molecule type" value="Genomic_DNA"/>
</dbReference>
<dbReference type="PATRIC" id="fig|688269.3.peg.1477"/>
<evidence type="ECO:0000256" key="3">
    <source>
        <dbReference type="ARBA" id="ARBA00022764"/>
    </source>
</evidence>
<name>F7YUL5_9THEM</name>
<evidence type="ECO:0000313" key="6">
    <source>
        <dbReference type="Proteomes" id="UP000006804"/>
    </source>
</evidence>
<gene>
    <name evidence="5" type="ORF">Theth_1429</name>
</gene>
<keyword evidence="4" id="KW-0472">Membrane</keyword>
<dbReference type="PROSITE" id="PS00409">
    <property type="entry name" value="PROKAR_NTER_METHYL"/>
    <property type="match status" value="1"/>
</dbReference>
<dbReference type="STRING" id="688269.Theth_1429"/>
<dbReference type="GO" id="GO:0042597">
    <property type="term" value="C:periplasmic space"/>
    <property type="evidence" value="ECO:0007669"/>
    <property type="project" value="UniProtKB-SubCell"/>
</dbReference>
<evidence type="ECO:0000256" key="2">
    <source>
        <dbReference type="ARBA" id="ARBA00004418"/>
    </source>
</evidence>
<evidence type="ECO:0000256" key="4">
    <source>
        <dbReference type="ARBA" id="ARBA00023237"/>
    </source>
</evidence>
<dbReference type="Pfam" id="PF07963">
    <property type="entry name" value="N_methyl"/>
    <property type="match status" value="1"/>
</dbReference>
<evidence type="ECO:0000256" key="1">
    <source>
        <dbReference type="ARBA" id="ARBA00004203"/>
    </source>
</evidence>